<evidence type="ECO:0000313" key="3">
    <source>
        <dbReference type="EMBL" id="PSL12535.1"/>
    </source>
</evidence>
<comment type="caution">
    <text evidence="3">The sequence shown here is derived from an EMBL/GenBank/DDBJ whole genome shotgun (WGS) entry which is preliminary data.</text>
</comment>
<name>A0A2P8ESX2_9GAMM</name>
<dbReference type="EMBL" id="PYGI01000017">
    <property type="protein sequence ID" value="PSL12535.1"/>
    <property type="molecule type" value="Genomic_DNA"/>
</dbReference>
<keyword evidence="4" id="KW-1185">Reference proteome</keyword>
<feature type="domain" description="DUF4132" evidence="1">
    <location>
        <begin position="473"/>
        <end position="647"/>
    </location>
</feature>
<proteinExistence type="predicted"/>
<dbReference type="RefSeq" id="WP_106592435.1">
    <property type="nucleotide sequence ID" value="NZ_PYGI01000017.1"/>
</dbReference>
<evidence type="ECO:0000313" key="4">
    <source>
        <dbReference type="Proteomes" id="UP000242133"/>
    </source>
</evidence>
<sequence length="876" mass="100723">MNAIVERFKCFTYQLPVKIIDPESPEFRQIEESLLRIEEHIMADITYIYSSTRLPFKECPDYERIKKAPSDEKLAFICYIISKANSYKPPHEYHFSSQELKRYYVLIHLLDSLMRTRIDFPSGFSFNYFFHYLYHFDDVAKEKFSITDRPFVALVMLIEKHIKRCGLDAKEAQDLMMIIQHEDIRREIGGSDAHSQGEAVGKAAKKLQRLIMDSEGNDSAEILPYEFGSGVAGRIFADELDTLPEEQRNLWYLYFHHIATASGGKPAQKFLTSANTLIDNISITEFKRRTNTWLSALAQLKVEEKNTVFKLANGKDYSYRTYEFIESHSFNLLKGMLWSLSRFHDNQTLKNIALLTEKCFQKVPEQGPAAASVGNAGIYTLAQSKGLEGISHLSRLKLRIRQNNTQKLIQKYIEEQAAKQGITPAQIEEIAAPDFALVNGERTEMFDDYRLVLRHTGVGAAELQWYKPDDNPQKSVPAFVKNSAKHSAKLKKLRDLVKQVKQASTSQRDRIDRLYLEQMSWTPESFSKHYLNHGLVSLIARKLIWNLDGQPALYNNDQWQDVHGKPVALDTVETITFWHPLDSNADQVLAWRDRLDQLEIRQPIKQAYREIYILTDAEINTRVYSNRMAAHILKQHQFNSLAALRGWKYSLLGAYDDGRDGEIARKQLPAYNMQAQFWINEILDDNDSFNDVGIWYYVATDQLRFVDANDEPIAMVDIPPLVLSEVMRDLDLFVGVASVGNDPEWQDGGPDARPAYRDYWHSYSFGDLTEVAKTRKTVLERLLPRLKIRDKAVIEGKFLFVTGTRHTYKIHIGSGNILIAPNDRYLCIVPGRGKDKKVEQVFLPFEGDHGLSIVLSKAFMLAEDNKITDETILSQL</sequence>
<dbReference type="Pfam" id="PF24879">
    <property type="entry name" value="DUF7737"/>
    <property type="match status" value="1"/>
</dbReference>
<dbReference type="OrthoDB" id="9763697at2"/>
<reference evidence="3 4" key="1">
    <citation type="submission" date="2018-03" db="EMBL/GenBank/DDBJ databases">
        <title>Genomic Encyclopedia of Archaeal and Bacterial Type Strains, Phase II (KMG-II): from individual species to whole genera.</title>
        <authorList>
            <person name="Goeker M."/>
        </authorList>
    </citation>
    <scope>NUCLEOTIDE SEQUENCE [LARGE SCALE GENOMIC DNA]</scope>
    <source>
        <strain evidence="3 4">DSM 17586</strain>
    </source>
</reference>
<evidence type="ECO:0000259" key="1">
    <source>
        <dbReference type="Pfam" id="PF13569"/>
    </source>
</evidence>
<dbReference type="AlphaFoldDB" id="A0A2P8ESX2"/>
<dbReference type="Pfam" id="PF13569">
    <property type="entry name" value="DUF4132"/>
    <property type="match status" value="1"/>
</dbReference>
<gene>
    <name evidence="3" type="ORF">CLV44_11764</name>
</gene>
<protein>
    <submittedName>
        <fullName evidence="3">Uncharacterized protein DUF4132</fullName>
    </submittedName>
</protein>
<organism evidence="3 4">
    <name type="scientific">Marinobacterium halophilum</name>
    <dbReference type="NCBI Taxonomy" id="267374"/>
    <lineage>
        <taxon>Bacteria</taxon>
        <taxon>Pseudomonadati</taxon>
        <taxon>Pseudomonadota</taxon>
        <taxon>Gammaproteobacteria</taxon>
        <taxon>Oceanospirillales</taxon>
        <taxon>Oceanospirillaceae</taxon>
        <taxon>Marinobacterium</taxon>
    </lineage>
</organism>
<dbReference type="InterPro" id="IPR025406">
    <property type="entry name" value="DUF4132"/>
</dbReference>
<dbReference type="Proteomes" id="UP000242133">
    <property type="component" value="Unassembled WGS sequence"/>
</dbReference>
<evidence type="ECO:0000259" key="2">
    <source>
        <dbReference type="Pfam" id="PF24879"/>
    </source>
</evidence>
<dbReference type="InterPro" id="IPR056639">
    <property type="entry name" value="DUF7737"/>
</dbReference>
<feature type="domain" description="DUF7737" evidence="2">
    <location>
        <begin position="772"/>
        <end position="876"/>
    </location>
</feature>
<accession>A0A2P8ESX2</accession>